<dbReference type="AlphaFoldDB" id="A2F1L0"/>
<name>A2F1L0_TRIV3</name>
<protein>
    <submittedName>
        <fullName evidence="1">Uncharacterized protein</fullName>
    </submittedName>
</protein>
<dbReference type="InParanoid" id="A2F1L0"/>
<dbReference type="EMBL" id="DS113574">
    <property type="protein sequence ID" value="EAY01228.1"/>
    <property type="molecule type" value="Genomic_DNA"/>
</dbReference>
<evidence type="ECO:0000313" key="2">
    <source>
        <dbReference type="Proteomes" id="UP000001542"/>
    </source>
</evidence>
<gene>
    <name evidence="1" type="ORF">TVAG_440540</name>
</gene>
<sequence length="130" mass="14656">MVTNEGPIPGCNTQFHYEIKDPMDGASVSSGGFDKVAKNDKGFEIEPPSSKFFRWIFSFSKESSTETFNLFLQEIIAENQQNLPDNVLTYDDCVKTSIDLITGFHFETGCEHLYVLESRATSPNLFSKKL</sequence>
<reference evidence="1" key="1">
    <citation type="submission" date="2006-10" db="EMBL/GenBank/DDBJ databases">
        <authorList>
            <person name="Amadeo P."/>
            <person name="Zhao Q."/>
            <person name="Wortman J."/>
            <person name="Fraser-Liggett C."/>
            <person name="Carlton J."/>
        </authorList>
    </citation>
    <scope>NUCLEOTIDE SEQUENCE</scope>
    <source>
        <strain evidence="1">G3</strain>
    </source>
</reference>
<evidence type="ECO:0000313" key="1">
    <source>
        <dbReference type="EMBL" id="EAY01228.1"/>
    </source>
</evidence>
<dbReference type="RefSeq" id="XP_001330144.1">
    <property type="nucleotide sequence ID" value="XM_001330109.1"/>
</dbReference>
<proteinExistence type="predicted"/>
<dbReference type="Proteomes" id="UP000001542">
    <property type="component" value="Unassembled WGS sequence"/>
</dbReference>
<reference evidence="1" key="2">
    <citation type="journal article" date="2007" name="Science">
        <title>Draft genome sequence of the sexually transmitted pathogen Trichomonas vaginalis.</title>
        <authorList>
            <person name="Carlton J.M."/>
            <person name="Hirt R.P."/>
            <person name="Silva J.C."/>
            <person name="Delcher A.L."/>
            <person name="Schatz M."/>
            <person name="Zhao Q."/>
            <person name="Wortman J.R."/>
            <person name="Bidwell S.L."/>
            <person name="Alsmark U.C.M."/>
            <person name="Besteiro S."/>
            <person name="Sicheritz-Ponten T."/>
            <person name="Noel C.J."/>
            <person name="Dacks J.B."/>
            <person name="Foster P.G."/>
            <person name="Simillion C."/>
            <person name="Van de Peer Y."/>
            <person name="Miranda-Saavedra D."/>
            <person name="Barton G.J."/>
            <person name="Westrop G.D."/>
            <person name="Mueller S."/>
            <person name="Dessi D."/>
            <person name="Fiori P.L."/>
            <person name="Ren Q."/>
            <person name="Paulsen I."/>
            <person name="Zhang H."/>
            <person name="Bastida-Corcuera F.D."/>
            <person name="Simoes-Barbosa A."/>
            <person name="Brown M.T."/>
            <person name="Hayes R.D."/>
            <person name="Mukherjee M."/>
            <person name="Okumura C.Y."/>
            <person name="Schneider R."/>
            <person name="Smith A.J."/>
            <person name="Vanacova S."/>
            <person name="Villalvazo M."/>
            <person name="Haas B.J."/>
            <person name="Pertea M."/>
            <person name="Feldblyum T.V."/>
            <person name="Utterback T.R."/>
            <person name="Shu C.L."/>
            <person name="Osoegawa K."/>
            <person name="de Jong P.J."/>
            <person name="Hrdy I."/>
            <person name="Horvathova L."/>
            <person name="Zubacova Z."/>
            <person name="Dolezal P."/>
            <person name="Malik S.B."/>
            <person name="Logsdon J.M. Jr."/>
            <person name="Henze K."/>
            <person name="Gupta A."/>
            <person name="Wang C.C."/>
            <person name="Dunne R.L."/>
            <person name="Upcroft J.A."/>
            <person name="Upcroft P."/>
            <person name="White O."/>
            <person name="Salzberg S.L."/>
            <person name="Tang P."/>
            <person name="Chiu C.-H."/>
            <person name="Lee Y.-S."/>
            <person name="Embley T.M."/>
            <person name="Coombs G.H."/>
            <person name="Mottram J.C."/>
            <person name="Tachezy J."/>
            <person name="Fraser-Liggett C.M."/>
            <person name="Johnson P.J."/>
        </authorList>
    </citation>
    <scope>NUCLEOTIDE SEQUENCE [LARGE SCALE GENOMIC DNA]</scope>
    <source>
        <strain evidence="1">G3</strain>
    </source>
</reference>
<keyword evidence="2" id="KW-1185">Reference proteome</keyword>
<dbReference type="KEGG" id="tva:4759053"/>
<dbReference type="VEuPathDB" id="TrichDB:TVAGG3_0369250"/>
<organism evidence="1 2">
    <name type="scientific">Trichomonas vaginalis (strain ATCC PRA-98 / G3)</name>
    <dbReference type="NCBI Taxonomy" id="412133"/>
    <lineage>
        <taxon>Eukaryota</taxon>
        <taxon>Metamonada</taxon>
        <taxon>Parabasalia</taxon>
        <taxon>Trichomonadida</taxon>
        <taxon>Trichomonadidae</taxon>
        <taxon>Trichomonas</taxon>
    </lineage>
</organism>
<accession>A2F1L0</accession>
<dbReference type="VEuPathDB" id="TrichDB:TVAG_440540"/>